<feature type="compositionally biased region" description="Acidic residues" evidence="5">
    <location>
        <begin position="104"/>
        <end position="135"/>
    </location>
</feature>
<evidence type="ECO:0000256" key="4">
    <source>
        <dbReference type="ARBA" id="ARBA00023242"/>
    </source>
</evidence>
<evidence type="ECO:0000256" key="5">
    <source>
        <dbReference type="SAM" id="MobiDB-lite"/>
    </source>
</evidence>
<dbReference type="GO" id="GO:0006355">
    <property type="term" value="P:regulation of DNA-templated transcription"/>
    <property type="evidence" value="ECO:0007669"/>
    <property type="project" value="InterPro"/>
</dbReference>
<reference evidence="8" key="2">
    <citation type="journal article" date="2021" name="Sci. Data">
        <title>Chromosome-scale genome sequencing, assembly and annotation of six genomes from subfamily Leishmaniinae.</title>
        <authorList>
            <person name="Almutairi H."/>
            <person name="Urbaniak M.D."/>
            <person name="Bates M.D."/>
            <person name="Jariyapan N."/>
            <person name="Kwakye-Nuako G."/>
            <person name="Thomaz Soccol V."/>
            <person name="Al-Salem W.S."/>
            <person name="Dillon R.J."/>
            <person name="Bates P.A."/>
            <person name="Gatherer D."/>
        </authorList>
    </citation>
    <scope>NUCLEOTIDE SEQUENCE [LARGE SCALE GENOMIC DNA]</scope>
</reference>
<dbReference type="RefSeq" id="XP_067174728.1">
    <property type="nucleotide sequence ID" value="XM_067318623.1"/>
</dbReference>
<dbReference type="AlphaFoldDB" id="A0A836KDH5"/>
<keyword evidence="3" id="KW-0804">Transcription</keyword>
<dbReference type="EMBL" id="JAFEUZ010000035">
    <property type="protein sequence ID" value="KAG5466820.1"/>
    <property type="molecule type" value="Genomic_DNA"/>
</dbReference>
<dbReference type="OrthoDB" id="248751at2759"/>
<organism evidence="7 8">
    <name type="scientific">Leishmania martiniquensis</name>
    <dbReference type="NCBI Taxonomy" id="1580590"/>
    <lineage>
        <taxon>Eukaryota</taxon>
        <taxon>Discoba</taxon>
        <taxon>Euglenozoa</taxon>
        <taxon>Kinetoplastea</taxon>
        <taxon>Metakinetoplastina</taxon>
        <taxon>Trypanosomatida</taxon>
        <taxon>Trypanosomatidae</taxon>
        <taxon>Leishmaniinae</taxon>
        <taxon>Leishmania</taxon>
    </lineage>
</organism>
<comment type="subcellular location">
    <subcellularLocation>
        <location evidence="1">Nucleus</location>
    </subcellularLocation>
</comment>
<evidence type="ECO:0000259" key="6">
    <source>
        <dbReference type="SMART" id="SM01389"/>
    </source>
</evidence>
<evidence type="ECO:0000313" key="7">
    <source>
        <dbReference type="EMBL" id="KAG5466820.1"/>
    </source>
</evidence>
<dbReference type="PANTHER" id="PTHR12882">
    <property type="entry name" value="SUPPRESSOR OF TY 4"/>
    <property type="match status" value="1"/>
</dbReference>
<evidence type="ECO:0000256" key="3">
    <source>
        <dbReference type="ARBA" id="ARBA00023163"/>
    </source>
</evidence>
<protein>
    <recommendedName>
        <fullName evidence="6">Spt4/RpoE2 zinc finger domain-containing protein</fullName>
    </recommendedName>
</protein>
<dbReference type="SUPFAM" id="SSF63393">
    <property type="entry name" value="RNA polymerase subunits"/>
    <property type="match status" value="1"/>
</dbReference>
<dbReference type="InterPro" id="IPR038510">
    <property type="entry name" value="Spt4_sf"/>
</dbReference>
<comment type="similarity">
    <text evidence="2">Belongs to the SPT4 family.</text>
</comment>
<evidence type="ECO:0000313" key="8">
    <source>
        <dbReference type="Proteomes" id="UP000673552"/>
    </source>
</evidence>
<dbReference type="GO" id="GO:0000993">
    <property type="term" value="F:RNA polymerase II complex binding"/>
    <property type="evidence" value="ECO:0007669"/>
    <property type="project" value="TreeGrafter"/>
</dbReference>
<dbReference type="PANTHER" id="PTHR12882:SF1">
    <property type="entry name" value="TRANSCRIPTION ELONGATION FACTOR SPT4"/>
    <property type="match status" value="1"/>
</dbReference>
<keyword evidence="8" id="KW-1185">Reference proteome</keyword>
<feature type="region of interest" description="Disordered" evidence="5">
    <location>
        <begin position="100"/>
        <end position="153"/>
    </location>
</feature>
<comment type="caution">
    <text evidence="7">The sequence shown here is derived from an EMBL/GenBank/DDBJ whole genome shotgun (WGS) entry which is preliminary data.</text>
</comment>
<dbReference type="Proteomes" id="UP000673552">
    <property type="component" value="Unassembled WGS sequence"/>
</dbReference>
<dbReference type="GeneID" id="92511135"/>
<name>A0A836KDH5_9TRYP</name>
<sequence length="153" mass="16895">MQTSKPLHAALAEKVEAPPQLPLTDGRYYACRRCRRILSEGQWYATGCVECSAMMGVPDRDNLLDFATPHFHNFIGLIAPGQSWVARLIMKSREPTNGVFAETLSDDEPEEDSEMDAYERGAEEEEEVMPSELEGEGGAAAESVRQLTADATE</sequence>
<dbReference type="SMART" id="SM01389">
    <property type="entry name" value="Spt4"/>
    <property type="match status" value="1"/>
</dbReference>
<dbReference type="Gene3D" id="3.30.40.210">
    <property type="match status" value="1"/>
</dbReference>
<dbReference type="InterPro" id="IPR029040">
    <property type="entry name" value="RPABC4/Spt4"/>
</dbReference>
<dbReference type="Pfam" id="PF06093">
    <property type="entry name" value="Spt4"/>
    <property type="match status" value="1"/>
</dbReference>
<dbReference type="InterPro" id="IPR009287">
    <property type="entry name" value="Spt4"/>
</dbReference>
<reference evidence="8" key="1">
    <citation type="journal article" date="2021" name="Microbiol. Resour. Announc.">
        <title>LGAAP: Leishmaniinae Genome Assembly and Annotation Pipeline.</title>
        <authorList>
            <person name="Almutairi H."/>
            <person name="Urbaniak M.D."/>
            <person name="Bates M.D."/>
            <person name="Jariyapan N."/>
            <person name="Kwakye-Nuako G."/>
            <person name="Thomaz-Soccol V."/>
            <person name="Al-Salem W.S."/>
            <person name="Dillon R.J."/>
            <person name="Bates P.A."/>
            <person name="Gatherer D."/>
        </authorList>
    </citation>
    <scope>NUCLEOTIDE SEQUENCE [LARGE SCALE GENOMIC DNA]</scope>
</reference>
<dbReference type="CDD" id="cd07973">
    <property type="entry name" value="Spt4"/>
    <property type="match status" value="1"/>
</dbReference>
<evidence type="ECO:0000256" key="2">
    <source>
        <dbReference type="ARBA" id="ARBA00010464"/>
    </source>
</evidence>
<accession>A0A836KDH5</accession>
<dbReference type="GO" id="GO:0032044">
    <property type="term" value="C:DSIF complex"/>
    <property type="evidence" value="ECO:0007669"/>
    <property type="project" value="TreeGrafter"/>
</dbReference>
<gene>
    <name evidence="7" type="ORF">LSCM1_00997</name>
</gene>
<dbReference type="InterPro" id="IPR022800">
    <property type="entry name" value="Spt4/RpoE2_Znf"/>
</dbReference>
<dbReference type="GO" id="GO:0008270">
    <property type="term" value="F:zinc ion binding"/>
    <property type="evidence" value="ECO:0007669"/>
    <property type="project" value="InterPro"/>
</dbReference>
<proteinExistence type="inferred from homology"/>
<feature type="domain" description="Spt4/RpoE2 zinc finger" evidence="6">
    <location>
        <begin position="28"/>
        <end position="105"/>
    </location>
</feature>
<evidence type="ECO:0000256" key="1">
    <source>
        <dbReference type="ARBA" id="ARBA00004123"/>
    </source>
</evidence>
<keyword evidence="4" id="KW-0539">Nucleus</keyword>
<dbReference type="FunFam" id="3.30.40.210:FF:000009">
    <property type="entry name" value="Spt4/RpoE2 zinc finger containing protein, putative"/>
    <property type="match status" value="1"/>
</dbReference>
<dbReference type="KEGG" id="lmat:92511135"/>
<dbReference type="GO" id="GO:0140673">
    <property type="term" value="P:transcription elongation-coupled chromatin remodeling"/>
    <property type="evidence" value="ECO:0007669"/>
    <property type="project" value="InterPro"/>
</dbReference>